<keyword evidence="5 9" id="KW-0997">Cell inner membrane</keyword>
<feature type="transmembrane region" description="Helical" evidence="9">
    <location>
        <begin position="59"/>
        <end position="77"/>
    </location>
</feature>
<feature type="domain" description="CyaD-like alpha-helical hairpin" evidence="11">
    <location>
        <begin position="132"/>
        <end position="327"/>
    </location>
</feature>
<evidence type="ECO:0000256" key="5">
    <source>
        <dbReference type="ARBA" id="ARBA00022519"/>
    </source>
</evidence>
<comment type="caution">
    <text evidence="13">The sequence shown here is derived from an EMBL/GenBank/DDBJ whole genome shotgun (WGS) entry which is preliminary data.</text>
</comment>
<evidence type="ECO:0000256" key="1">
    <source>
        <dbReference type="ARBA" id="ARBA00004377"/>
    </source>
</evidence>
<comment type="similarity">
    <text evidence="2 9">Belongs to the membrane fusion protein (MFP) (TC 8.A.1) family.</text>
</comment>
<feature type="domain" description="AprE-like beta-barrel" evidence="12">
    <location>
        <begin position="367"/>
        <end position="454"/>
    </location>
</feature>
<comment type="subcellular location">
    <subcellularLocation>
        <location evidence="1 9">Cell inner membrane</location>
        <topology evidence="1 9">Single-pass membrane protein</topology>
    </subcellularLocation>
</comment>
<sequence>MKIFIHASKELCGKYYRVWREIWKLRTRLDPPKRDGDERVFLPANLEITETPISAAPKYIARTIIFFTIIAFLWALIGKIDIVAVTQGKTIVTGHSKQIQSLETSVVKNIYVKNGDYVRAGQKIIELSGIGSDSDSEQSRRALEAAQLTKLRNDALMDVIEKGGVIKIDKSEARLAGLKEPEVIAAEELARNQFEAWSAENDKLQAILSQHLAELRSNQDQVHKLEQIKKIELQRSKDYQALLEKKYLSQHEYFEQDSKTIQNEHDLRSLRNQTQQIEESIHQAEQEKRLNIQTFHRDTLDALREANEQIPQLRGQLEKAEQRQSLMNLKAPVDGTVQQMAFHTLGGVVMEGQAIMTIVPLDDKIEVETMIANKDIGFVNVGQDVVVKIESFPYTRYGYITGKVTSVSFDAIENEKLGLVFSAIVSLDKNYLLVEGKRINLVAGMNVSAEIKTGKRKVIDYLLSPLQTKVDESFKER</sequence>
<evidence type="ECO:0000259" key="12">
    <source>
        <dbReference type="Pfam" id="PF26002"/>
    </source>
</evidence>
<evidence type="ECO:0000256" key="8">
    <source>
        <dbReference type="ARBA" id="ARBA00023136"/>
    </source>
</evidence>
<dbReference type="PANTHER" id="PTHR30386:SF27">
    <property type="entry name" value="MEMBRANE FUSION PROTEIN (MFP) FAMILY PROTEIN"/>
    <property type="match status" value="1"/>
</dbReference>
<evidence type="ECO:0000256" key="9">
    <source>
        <dbReference type="RuleBase" id="RU365093"/>
    </source>
</evidence>
<keyword evidence="8 9" id="KW-0472">Membrane</keyword>
<evidence type="ECO:0000313" key="13">
    <source>
        <dbReference type="EMBL" id="RJT13959.1"/>
    </source>
</evidence>
<evidence type="ECO:0000256" key="4">
    <source>
        <dbReference type="ARBA" id="ARBA00022475"/>
    </source>
</evidence>
<dbReference type="InterPro" id="IPR006144">
    <property type="entry name" value="Secretion_HlyD_CS"/>
</dbReference>
<evidence type="ECO:0000256" key="7">
    <source>
        <dbReference type="ARBA" id="ARBA00022989"/>
    </source>
</evidence>
<keyword evidence="7 9" id="KW-1133">Transmembrane helix</keyword>
<name>A0ABX9P1M0_9GAMM</name>
<dbReference type="Proteomes" id="UP000284119">
    <property type="component" value="Unassembled WGS sequence"/>
</dbReference>
<keyword evidence="6 9" id="KW-0812">Transmembrane</keyword>
<gene>
    <name evidence="13" type="ORF">D5396_08175</name>
</gene>
<proteinExistence type="inferred from homology"/>
<dbReference type="InterPro" id="IPR058982">
    <property type="entry name" value="Beta-barrel_AprE"/>
</dbReference>
<keyword evidence="3 9" id="KW-0813">Transport</keyword>
<keyword evidence="14" id="KW-1185">Reference proteome</keyword>
<evidence type="ECO:0000313" key="14">
    <source>
        <dbReference type="Proteomes" id="UP000284119"/>
    </source>
</evidence>
<evidence type="ECO:0000256" key="10">
    <source>
        <dbReference type="SAM" id="Coils"/>
    </source>
</evidence>
<evidence type="ECO:0000259" key="11">
    <source>
        <dbReference type="Pfam" id="PF25988"/>
    </source>
</evidence>
<dbReference type="RefSeq" id="WP_112168216.1">
    <property type="nucleotide sequence ID" value="NZ_JYDE01000025.1"/>
</dbReference>
<protein>
    <recommendedName>
        <fullName evidence="9">Membrane fusion protein (MFP) family protein</fullName>
    </recommendedName>
</protein>
<dbReference type="Pfam" id="PF26002">
    <property type="entry name" value="Beta-barrel_AprE"/>
    <property type="match status" value="1"/>
</dbReference>
<dbReference type="Gene3D" id="2.40.30.170">
    <property type="match status" value="1"/>
</dbReference>
<evidence type="ECO:0000256" key="6">
    <source>
        <dbReference type="ARBA" id="ARBA00022692"/>
    </source>
</evidence>
<dbReference type="PRINTS" id="PR01490">
    <property type="entry name" value="RTXTOXIND"/>
</dbReference>
<dbReference type="InterPro" id="IPR059040">
    <property type="entry name" value="HH_CyaD-like"/>
</dbReference>
<accession>A0ABX9P1M0</accession>
<dbReference type="NCBIfam" id="TIGR01843">
    <property type="entry name" value="type_I_hlyD"/>
    <property type="match status" value="1"/>
</dbReference>
<organism evidence="13 14">
    <name type="scientific">Rahnella inusitata</name>
    <dbReference type="NCBI Taxonomy" id="58169"/>
    <lineage>
        <taxon>Bacteria</taxon>
        <taxon>Pseudomonadati</taxon>
        <taxon>Pseudomonadota</taxon>
        <taxon>Gammaproteobacteria</taxon>
        <taxon>Enterobacterales</taxon>
        <taxon>Yersiniaceae</taxon>
        <taxon>Rahnella</taxon>
    </lineage>
</organism>
<keyword evidence="10" id="KW-0175">Coiled coil</keyword>
<keyword evidence="4 9" id="KW-1003">Cell membrane</keyword>
<dbReference type="InterPro" id="IPR010129">
    <property type="entry name" value="T1SS_HlyD"/>
</dbReference>
<feature type="coiled-coil region" evidence="10">
    <location>
        <begin position="267"/>
        <end position="323"/>
    </location>
</feature>
<dbReference type="PANTHER" id="PTHR30386">
    <property type="entry name" value="MEMBRANE FUSION SUBUNIT OF EMRAB-TOLC MULTIDRUG EFFLUX PUMP"/>
    <property type="match status" value="1"/>
</dbReference>
<dbReference type="EMBL" id="RAHG01000003">
    <property type="protein sequence ID" value="RJT13959.1"/>
    <property type="molecule type" value="Genomic_DNA"/>
</dbReference>
<dbReference type="PROSITE" id="PS00543">
    <property type="entry name" value="HLYD_FAMILY"/>
    <property type="match status" value="1"/>
</dbReference>
<dbReference type="Pfam" id="PF25988">
    <property type="entry name" value="HH_CyaD"/>
    <property type="match status" value="1"/>
</dbReference>
<dbReference type="InterPro" id="IPR050739">
    <property type="entry name" value="MFP"/>
</dbReference>
<reference evidence="13 14" key="1">
    <citation type="submission" date="2018-09" db="EMBL/GenBank/DDBJ databases">
        <authorList>
            <person name="Le Fleche-Mateos A."/>
        </authorList>
    </citation>
    <scope>NUCLEOTIDE SEQUENCE [LARGE SCALE GENOMIC DNA]</scope>
    <source>
        <strain evidence="13 14">DSM 30078</strain>
    </source>
</reference>
<evidence type="ECO:0000256" key="3">
    <source>
        <dbReference type="ARBA" id="ARBA00022448"/>
    </source>
</evidence>
<evidence type="ECO:0000256" key="2">
    <source>
        <dbReference type="ARBA" id="ARBA00009477"/>
    </source>
</evidence>